<name>X1BMJ0_9ZZZZ</name>
<accession>X1BMJ0</accession>
<proteinExistence type="predicted"/>
<dbReference type="PANTHER" id="PTHR34217">
    <property type="entry name" value="METAL-DEPENDENT CARBOXYPEPTIDASE"/>
    <property type="match status" value="1"/>
</dbReference>
<dbReference type="InterPro" id="IPR001333">
    <property type="entry name" value="Peptidase_M32_Taq"/>
</dbReference>
<dbReference type="SUPFAM" id="SSF55486">
    <property type="entry name" value="Metalloproteases ('zincins'), catalytic domain"/>
    <property type="match status" value="1"/>
</dbReference>
<comment type="caution">
    <text evidence="1">The sequence shown here is derived from an EMBL/GenBank/DDBJ whole genome shotgun (WGS) entry which is preliminary data.</text>
</comment>
<dbReference type="Pfam" id="PF02074">
    <property type="entry name" value="Peptidase_M32"/>
    <property type="match status" value="1"/>
</dbReference>
<gene>
    <name evidence="1" type="ORF">S01H4_24022</name>
</gene>
<dbReference type="Gene3D" id="1.10.1370.30">
    <property type="match status" value="1"/>
</dbReference>
<protein>
    <submittedName>
        <fullName evidence="1">Uncharacterized protein</fullName>
    </submittedName>
</protein>
<dbReference type="GO" id="GO:0006508">
    <property type="term" value="P:proteolysis"/>
    <property type="evidence" value="ECO:0007669"/>
    <property type="project" value="InterPro"/>
</dbReference>
<dbReference type="PANTHER" id="PTHR34217:SF1">
    <property type="entry name" value="CARBOXYPEPTIDASE 1"/>
    <property type="match status" value="1"/>
</dbReference>
<dbReference type="AlphaFoldDB" id="X1BMJ0"/>
<dbReference type="PROSITE" id="PS52034">
    <property type="entry name" value="PEPTIDASE_M32"/>
    <property type="match status" value="1"/>
</dbReference>
<organism evidence="1">
    <name type="scientific">marine sediment metagenome</name>
    <dbReference type="NCBI Taxonomy" id="412755"/>
    <lineage>
        <taxon>unclassified sequences</taxon>
        <taxon>metagenomes</taxon>
        <taxon>ecological metagenomes</taxon>
    </lineage>
</organism>
<dbReference type="EMBL" id="BART01011230">
    <property type="protein sequence ID" value="GAG82392.1"/>
    <property type="molecule type" value="Genomic_DNA"/>
</dbReference>
<reference evidence="1" key="1">
    <citation type="journal article" date="2014" name="Front. Microbiol.">
        <title>High frequency of phylogenetically diverse reductive dehalogenase-homologous genes in deep subseafloor sedimentary metagenomes.</title>
        <authorList>
            <person name="Kawai M."/>
            <person name="Futagami T."/>
            <person name="Toyoda A."/>
            <person name="Takaki Y."/>
            <person name="Nishi S."/>
            <person name="Hori S."/>
            <person name="Arai W."/>
            <person name="Tsubouchi T."/>
            <person name="Morono Y."/>
            <person name="Uchiyama I."/>
            <person name="Ito T."/>
            <person name="Fujiyama A."/>
            <person name="Inagaki F."/>
            <person name="Takami H."/>
        </authorList>
    </citation>
    <scope>NUCLEOTIDE SEQUENCE</scope>
    <source>
        <strain evidence="1">Expedition CK06-06</strain>
    </source>
</reference>
<dbReference type="GO" id="GO:0004181">
    <property type="term" value="F:metallocarboxypeptidase activity"/>
    <property type="evidence" value="ECO:0007669"/>
    <property type="project" value="InterPro"/>
</dbReference>
<feature type="non-terminal residue" evidence="1">
    <location>
        <position position="1"/>
    </location>
</feature>
<sequence length="71" mass="8564">YSTALKQHPTLPNEYEKGNFSNLLSFLRDNIHQYGRIYQAKDLVKRVTGEDLNPAYFIEYLEKKFYQIYRI</sequence>
<evidence type="ECO:0000313" key="1">
    <source>
        <dbReference type="EMBL" id="GAG82392.1"/>
    </source>
</evidence>